<protein>
    <submittedName>
        <fullName evidence="1">(2Fe-2S) ferredoxin domain-containing protein</fullName>
    </submittedName>
</protein>
<evidence type="ECO:0000313" key="1">
    <source>
        <dbReference type="EMBL" id="MBD3324901.1"/>
    </source>
</evidence>
<dbReference type="InterPro" id="IPR036249">
    <property type="entry name" value="Thioredoxin-like_sf"/>
</dbReference>
<organism evidence="1 2">
    <name type="scientific">candidate division KSB3 bacterium</name>
    <dbReference type="NCBI Taxonomy" id="2044937"/>
    <lineage>
        <taxon>Bacteria</taxon>
        <taxon>candidate division KSB3</taxon>
    </lineage>
</organism>
<dbReference type="AlphaFoldDB" id="A0A9D5Q6G6"/>
<reference evidence="1" key="1">
    <citation type="submission" date="2019-11" db="EMBL/GenBank/DDBJ databases">
        <title>Microbial mats filling the niche in hypersaline microbial mats.</title>
        <authorList>
            <person name="Wong H.L."/>
            <person name="Macleod F.I."/>
            <person name="White R.A. III"/>
            <person name="Burns B.P."/>
        </authorList>
    </citation>
    <scope>NUCLEOTIDE SEQUENCE</scope>
    <source>
        <strain evidence="1">Rbin_158</strain>
    </source>
</reference>
<dbReference type="SUPFAM" id="SSF52833">
    <property type="entry name" value="Thioredoxin-like"/>
    <property type="match status" value="1"/>
</dbReference>
<name>A0A9D5Q6G6_9BACT</name>
<sequence>MKSLDELRRMKERALEMKKMQSGQARVTITIGMATDGIAAGARETMKAVLEYIRTHQLDDVAVTQTGSLGLSAQEPVVDVNIQGEPKITYGNITADRVPTLMAQHIMQGHPVNEWVVHVAEEHST</sequence>
<dbReference type="EMBL" id="WJJP01000317">
    <property type="protein sequence ID" value="MBD3324901.1"/>
    <property type="molecule type" value="Genomic_DNA"/>
</dbReference>
<evidence type="ECO:0000313" key="2">
    <source>
        <dbReference type="Proteomes" id="UP000649604"/>
    </source>
</evidence>
<gene>
    <name evidence="1" type="ORF">GF339_09970</name>
</gene>
<dbReference type="Gene3D" id="3.40.30.10">
    <property type="entry name" value="Glutaredoxin"/>
    <property type="match status" value="1"/>
</dbReference>
<accession>A0A9D5Q6G6</accession>
<dbReference type="Proteomes" id="UP000649604">
    <property type="component" value="Unassembled WGS sequence"/>
</dbReference>
<proteinExistence type="predicted"/>
<comment type="caution">
    <text evidence="1">The sequence shown here is derived from an EMBL/GenBank/DDBJ whole genome shotgun (WGS) entry which is preliminary data.</text>
</comment>